<name>A0A832MLK6_UNCEI</name>
<dbReference type="SUPFAM" id="SSF52518">
    <property type="entry name" value="Thiamin diphosphate-binding fold (THDP-binding)"/>
    <property type="match status" value="2"/>
</dbReference>
<comment type="similarity">
    <text evidence="2 10">Belongs to the transketolase family. DXPS subfamily.</text>
</comment>
<dbReference type="SMART" id="SM00861">
    <property type="entry name" value="Transket_pyr"/>
    <property type="match status" value="1"/>
</dbReference>
<evidence type="ECO:0000256" key="7">
    <source>
        <dbReference type="ARBA" id="ARBA00022977"/>
    </source>
</evidence>
<keyword evidence="7 10" id="KW-0784">Thiamine biosynthesis</keyword>
<dbReference type="NCBIfam" id="TIGR00204">
    <property type="entry name" value="dxs"/>
    <property type="match status" value="1"/>
</dbReference>
<reference evidence="12" key="1">
    <citation type="journal article" date="2020" name="mSystems">
        <title>Genome- and Community-Level Interaction Insights into Carbon Utilization and Element Cycling Functions of Hydrothermarchaeota in Hydrothermal Sediment.</title>
        <authorList>
            <person name="Zhou Z."/>
            <person name="Liu Y."/>
            <person name="Xu W."/>
            <person name="Pan J."/>
            <person name="Luo Z.H."/>
            <person name="Li M."/>
        </authorList>
    </citation>
    <scope>NUCLEOTIDE SEQUENCE [LARGE SCALE GENOMIC DNA]</scope>
    <source>
        <strain evidence="12">SpSt-381</strain>
    </source>
</reference>
<evidence type="ECO:0000256" key="6">
    <source>
        <dbReference type="ARBA" id="ARBA00022842"/>
    </source>
</evidence>
<sequence>MSLLERIHSPADLKALTREELARLAAEIRHVVIQTVARNAGHLAPNLGVVELTLALHRVFDSPKDKIIWDVGHQSYPHKLVTGRFPVFDTLRTLGGIAGYPRRAESPHDPFGTSHGSTSISAALGFAAARDLRGEDHHVIAVIGDGALTGGMAYEGLNNAGELRKRLIVILNDNEMSISPNIGAIHRYLTKLTTSRIYRRFEHDVWELLGKLPKGVMAREGARRIKEGLQNLVLPGVLFEELGLKYFGPIDGHDLPVLEETLTDLKRFDEPVLLHVVTRKGRGYEPAERDACTFHGVGVFDPETGTASKGGRKTYSHVFGEMAVRIAEALPDTVAVTAAMTDNTGLSAFAKRFPERFFDVGMAEEHAVTFSAGLAAGGMRPLTAIYSTFLQRAFDQIIHDAAVQDLKIVLCLDRAGLVGEDGAPQHGVFDIGYLRMIPGVVVMQPMDGAELRDMLWTAAHWPGTRPIAVRYPRAAVPEAELPGGEPAILEIGRSETLRAGGDVAIFALGTMVAPALAAAEALAARGVSATVVNARFAAPVDEHAVSGLARSVGRLVTVEENVLAGGFGSAVGEALERHGLSGTPLLRLGVPDAFVLHGRRDDLLREVGLDAAGIERRVLDFVRAPHALVT</sequence>
<comment type="pathway">
    <text evidence="1 10">Metabolic intermediate biosynthesis; 1-deoxy-D-xylulose 5-phosphate biosynthesis; 1-deoxy-D-xylulose 5-phosphate from D-glyceraldehyde 3-phosphate and pyruvate: step 1/1.</text>
</comment>
<dbReference type="GO" id="GO:0009228">
    <property type="term" value="P:thiamine biosynthetic process"/>
    <property type="evidence" value="ECO:0007669"/>
    <property type="project" value="UniProtKB-UniRule"/>
</dbReference>
<evidence type="ECO:0000313" key="12">
    <source>
        <dbReference type="EMBL" id="HGZ41888.1"/>
    </source>
</evidence>
<feature type="binding site" evidence="10">
    <location>
        <position position="174"/>
    </location>
    <ligand>
        <name>thiamine diphosphate</name>
        <dbReference type="ChEBI" id="CHEBI:58937"/>
    </ligand>
</feature>
<keyword evidence="4 10" id="KW-0808">Transferase</keyword>
<dbReference type="InterPro" id="IPR029061">
    <property type="entry name" value="THDP-binding"/>
</dbReference>
<evidence type="ECO:0000256" key="9">
    <source>
        <dbReference type="ARBA" id="ARBA00023229"/>
    </source>
</evidence>
<dbReference type="PANTHER" id="PTHR43322:SF5">
    <property type="entry name" value="1-DEOXY-D-XYLULOSE-5-PHOSPHATE SYNTHASE, CHLOROPLASTIC"/>
    <property type="match status" value="1"/>
</dbReference>
<dbReference type="AlphaFoldDB" id="A0A832MLK6"/>
<comment type="catalytic activity">
    <reaction evidence="10">
        <text>D-glyceraldehyde 3-phosphate + pyruvate + H(+) = 1-deoxy-D-xylulose 5-phosphate + CO2</text>
        <dbReference type="Rhea" id="RHEA:12605"/>
        <dbReference type="ChEBI" id="CHEBI:15361"/>
        <dbReference type="ChEBI" id="CHEBI:15378"/>
        <dbReference type="ChEBI" id="CHEBI:16526"/>
        <dbReference type="ChEBI" id="CHEBI:57792"/>
        <dbReference type="ChEBI" id="CHEBI:59776"/>
        <dbReference type="EC" id="2.2.1.7"/>
    </reaction>
</comment>
<feature type="binding site" evidence="10">
    <location>
        <position position="73"/>
    </location>
    <ligand>
        <name>thiamine diphosphate</name>
        <dbReference type="ChEBI" id="CHEBI:58937"/>
    </ligand>
</feature>
<dbReference type="InterPro" id="IPR033248">
    <property type="entry name" value="Transketolase_C"/>
</dbReference>
<evidence type="ECO:0000256" key="2">
    <source>
        <dbReference type="ARBA" id="ARBA00011081"/>
    </source>
</evidence>
<keyword evidence="5 10" id="KW-0479">Metal-binding</keyword>
<comment type="function">
    <text evidence="10">Catalyzes the acyloin condensation reaction between C atoms 2 and 3 of pyruvate and glyceraldehyde 3-phosphate to yield 1-deoxy-D-xylulose-5-phosphate (DXP).</text>
</comment>
<feature type="binding site" evidence="10">
    <location>
        <position position="364"/>
    </location>
    <ligand>
        <name>thiamine diphosphate</name>
        <dbReference type="ChEBI" id="CHEBI:58937"/>
    </ligand>
</feature>
<dbReference type="EMBL" id="DSQF01000002">
    <property type="protein sequence ID" value="HGZ41888.1"/>
    <property type="molecule type" value="Genomic_DNA"/>
</dbReference>
<dbReference type="GO" id="GO:0019288">
    <property type="term" value="P:isopentenyl diphosphate biosynthetic process, methylerythritol 4-phosphate pathway"/>
    <property type="evidence" value="ECO:0007669"/>
    <property type="project" value="TreeGrafter"/>
</dbReference>
<dbReference type="FunFam" id="3.40.50.920:FF:000002">
    <property type="entry name" value="1-deoxy-D-xylulose-5-phosphate synthase"/>
    <property type="match status" value="1"/>
</dbReference>
<dbReference type="InterPro" id="IPR005475">
    <property type="entry name" value="Transketolase-like_Pyr-bd"/>
</dbReference>
<dbReference type="CDD" id="cd07033">
    <property type="entry name" value="TPP_PYR_DXS_TK_like"/>
    <property type="match status" value="1"/>
</dbReference>
<dbReference type="EC" id="2.2.1.7" evidence="10"/>
<dbReference type="Gene3D" id="3.40.50.970">
    <property type="match status" value="2"/>
</dbReference>
<dbReference type="GO" id="GO:0000287">
    <property type="term" value="F:magnesium ion binding"/>
    <property type="evidence" value="ECO:0007669"/>
    <property type="project" value="UniProtKB-UniRule"/>
</dbReference>
<evidence type="ECO:0000256" key="1">
    <source>
        <dbReference type="ARBA" id="ARBA00004980"/>
    </source>
</evidence>
<organism evidence="12">
    <name type="scientific">Eiseniibacteriota bacterium</name>
    <dbReference type="NCBI Taxonomy" id="2212470"/>
    <lineage>
        <taxon>Bacteria</taxon>
        <taxon>Candidatus Eiseniibacteriota</taxon>
    </lineage>
</organism>
<comment type="subunit">
    <text evidence="3 10">Homodimer.</text>
</comment>
<dbReference type="SUPFAM" id="SSF52922">
    <property type="entry name" value="TK C-terminal domain-like"/>
    <property type="match status" value="1"/>
</dbReference>
<gene>
    <name evidence="10 12" type="primary">dxs</name>
    <name evidence="12" type="ORF">ENR23_00410</name>
</gene>
<evidence type="ECO:0000256" key="8">
    <source>
        <dbReference type="ARBA" id="ARBA00023052"/>
    </source>
</evidence>
<dbReference type="HAMAP" id="MF_00315">
    <property type="entry name" value="DXP_synth"/>
    <property type="match status" value="1"/>
</dbReference>
<comment type="cofactor">
    <cofactor evidence="10">
        <name>Mg(2+)</name>
        <dbReference type="ChEBI" id="CHEBI:18420"/>
    </cofactor>
    <text evidence="10">Binds 1 Mg(2+) ion per subunit.</text>
</comment>
<evidence type="ECO:0000259" key="11">
    <source>
        <dbReference type="SMART" id="SM00861"/>
    </source>
</evidence>
<feature type="binding site" evidence="10">
    <location>
        <begin position="146"/>
        <end position="147"/>
    </location>
    <ligand>
        <name>thiamine diphosphate</name>
        <dbReference type="ChEBI" id="CHEBI:58937"/>
    </ligand>
</feature>
<evidence type="ECO:0000256" key="4">
    <source>
        <dbReference type="ARBA" id="ARBA00022679"/>
    </source>
</evidence>
<comment type="cofactor">
    <cofactor evidence="10">
        <name>thiamine diphosphate</name>
        <dbReference type="ChEBI" id="CHEBI:58937"/>
    </cofactor>
    <text evidence="10">Binds 1 thiamine pyrophosphate per subunit.</text>
</comment>
<dbReference type="Gene3D" id="3.40.50.920">
    <property type="match status" value="1"/>
</dbReference>
<feature type="binding site" evidence="10">
    <location>
        <position position="284"/>
    </location>
    <ligand>
        <name>thiamine diphosphate</name>
        <dbReference type="ChEBI" id="CHEBI:58937"/>
    </ligand>
</feature>
<dbReference type="PANTHER" id="PTHR43322">
    <property type="entry name" value="1-D-DEOXYXYLULOSE 5-PHOSPHATE SYNTHASE-RELATED"/>
    <property type="match status" value="1"/>
</dbReference>
<comment type="caution">
    <text evidence="12">The sequence shown here is derived from an EMBL/GenBank/DDBJ whole genome shotgun (WGS) entry which is preliminary data.</text>
</comment>
<keyword evidence="8 10" id="KW-0786">Thiamine pyrophosphate</keyword>
<dbReference type="InterPro" id="IPR009014">
    <property type="entry name" value="Transketo_C/PFOR_II"/>
</dbReference>
<protein>
    <recommendedName>
        <fullName evidence="10">1-deoxy-D-xylulose-5-phosphate synthase</fullName>
        <ecNumber evidence="10">2.2.1.7</ecNumber>
    </recommendedName>
    <alternativeName>
        <fullName evidence="10">1-deoxyxylulose-5-phosphate synthase</fullName>
        <shortName evidence="10">DXP synthase</shortName>
        <shortName evidence="10">DXPS</shortName>
    </alternativeName>
</protein>
<feature type="binding site" evidence="10">
    <location>
        <position position="145"/>
    </location>
    <ligand>
        <name>Mg(2+)</name>
        <dbReference type="ChEBI" id="CHEBI:18420"/>
    </ligand>
</feature>
<evidence type="ECO:0000256" key="10">
    <source>
        <dbReference type="HAMAP-Rule" id="MF_00315"/>
    </source>
</evidence>
<evidence type="ECO:0000256" key="5">
    <source>
        <dbReference type="ARBA" id="ARBA00022723"/>
    </source>
</evidence>
<dbReference type="Pfam" id="PF02779">
    <property type="entry name" value="Transket_pyr"/>
    <property type="match status" value="1"/>
</dbReference>
<dbReference type="CDD" id="cd02007">
    <property type="entry name" value="TPP_DXS"/>
    <property type="match status" value="1"/>
</dbReference>
<dbReference type="InterPro" id="IPR005477">
    <property type="entry name" value="Dxylulose-5-P_synthase"/>
</dbReference>
<dbReference type="GO" id="GO:0008661">
    <property type="term" value="F:1-deoxy-D-xylulose-5-phosphate synthase activity"/>
    <property type="evidence" value="ECO:0007669"/>
    <property type="project" value="UniProtKB-UniRule"/>
</dbReference>
<dbReference type="GO" id="GO:0030976">
    <property type="term" value="F:thiamine pyrophosphate binding"/>
    <property type="evidence" value="ECO:0007669"/>
    <property type="project" value="UniProtKB-UniRule"/>
</dbReference>
<comment type="caution">
    <text evidence="10">Lacks conserved residue(s) required for the propagation of feature annotation.</text>
</comment>
<feature type="domain" description="Transketolase-like pyrimidine-binding" evidence="11">
    <location>
        <begin position="313"/>
        <end position="478"/>
    </location>
</feature>
<dbReference type="NCBIfam" id="NF003933">
    <property type="entry name" value="PRK05444.2-2"/>
    <property type="match status" value="1"/>
</dbReference>
<dbReference type="Pfam" id="PF02780">
    <property type="entry name" value="Transketolase_C"/>
    <property type="match status" value="1"/>
</dbReference>
<dbReference type="GO" id="GO:0005829">
    <property type="term" value="C:cytosol"/>
    <property type="evidence" value="ECO:0007669"/>
    <property type="project" value="TreeGrafter"/>
</dbReference>
<keyword evidence="9 10" id="KW-0414">Isoprene biosynthesis</keyword>
<accession>A0A832MLK6</accession>
<dbReference type="Pfam" id="PF13292">
    <property type="entry name" value="DXP_synthase_N"/>
    <property type="match status" value="1"/>
</dbReference>
<dbReference type="UniPathway" id="UPA00064">
    <property type="reaction ID" value="UER00091"/>
</dbReference>
<evidence type="ECO:0000256" key="3">
    <source>
        <dbReference type="ARBA" id="ARBA00011738"/>
    </source>
</evidence>
<keyword evidence="6 10" id="KW-0460">Magnesium</keyword>
<feature type="binding site" evidence="10">
    <location>
        <position position="174"/>
    </location>
    <ligand>
        <name>Mg(2+)</name>
        <dbReference type="ChEBI" id="CHEBI:18420"/>
    </ligand>
</feature>
<dbReference type="GO" id="GO:0016114">
    <property type="term" value="P:terpenoid biosynthetic process"/>
    <property type="evidence" value="ECO:0007669"/>
    <property type="project" value="UniProtKB-UniRule"/>
</dbReference>
<proteinExistence type="inferred from homology"/>